<dbReference type="RefSeq" id="WP_099391601.1">
    <property type="nucleotide sequence ID" value="NZ_PDYF01000008.1"/>
</dbReference>
<evidence type="ECO:0008006" key="4">
    <source>
        <dbReference type="Google" id="ProtNLM"/>
    </source>
</evidence>
<keyword evidence="1" id="KW-0732">Signal</keyword>
<comment type="caution">
    <text evidence="2">The sequence shown here is derived from an EMBL/GenBank/DDBJ whole genome shotgun (WGS) entry which is preliminary data.</text>
</comment>
<protein>
    <recommendedName>
        <fullName evidence="4">Alternate signal-mediated exported protein, CPF_0494 family</fullName>
    </recommendedName>
</protein>
<dbReference type="Proteomes" id="UP000225889">
    <property type="component" value="Unassembled WGS sequence"/>
</dbReference>
<dbReference type="AlphaFoldDB" id="A0A2G3DY20"/>
<evidence type="ECO:0000313" key="2">
    <source>
        <dbReference type="EMBL" id="PHU35899.1"/>
    </source>
</evidence>
<dbReference type="EMBL" id="PDYF01000008">
    <property type="protein sequence ID" value="PHU35899.1"/>
    <property type="molecule type" value="Genomic_DNA"/>
</dbReference>
<reference evidence="2 3" key="1">
    <citation type="submission" date="2017-10" db="EMBL/GenBank/DDBJ databases">
        <title>Resolving the taxonomy of Roseburia spp., Eubacterium rectale and Agathobacter spp. through phylogenomic analysis.</title>
        <authorList>
            <person name="Sheridan P.O."/>
            <person name="Walker A.W."/>
            <person name="Duncan S.H."/>
            <person name="Scott K.P."/>
            <person name="Toole P.W.O."/>
            <person name="Luis P."/>
            <person name="Flint H.J."/>
        </authorList>
    </citation>
    <scope>NUCLEOTIDE SEQUENCE [LARGE SCALE GENOMIC DNA]</scope>
    <source>
        <strain evidence="2 3">JK626</strain>
    </source>
</reference>
<reference evidence="2 3" key="2">
    <citation type="submission" date="2017-10" db="EMBL/GenBank/DDBJ databases">
        <authorList>
            <person name="Banno H."/>
            <person name="Chua N.-H."/>
        </authorList>
    </citation>
    <scope>NUCLEOTIDE SEQUENCE [LARGE SCALE GENOMIC DNA]</scope>
    <source>
        <strain evidence="2 3">JK626</strain>
    </source>
</reference>
<evidence type="ECO:0000313" key="3">
    <source>
        <dbReference type="Proteomes" id="UP000225889"/>
    </source>
</evidence>
<feature type="signal peptide" evidence="1">
    <location>
        <begin position="1"/>
        <end position="26"/>
    </location>
</feature>
<accession>A0A2G3DY20</accession>
<proteinExistence type="predicted"/>
<feature type="chain" id="PRO_5038617676" description="Alternate signal-mediated exported protein, CPF_0494 family" evidence="1">
    <location>
        <begin position="27"/>
        <end position="252"/>
    </location>
</feature>
<sequence>MKKIVKNPLVILAVGMLVVAASSVGATRAAITYSSQSEQVDFSTAKLQVELQEKQGDDYAAVNSADSLTFPSIAEAMKTNDSDKSNDIPFTVGKKYDENVRVVNTSEGGYDEYVRVYVYKYWQDGKNKDTFLDPELINLEVADGWYEDKTEETLERKVYYLAKPLAYNESHDLIKSVTIDNEVLTYVKTVDGDKTGVVVDEYKYNGKTFYVEIMVDAVQTHNAEDAILGAWGVHVEVDDNGVITSINGAAVN</sequence>
<gene>
    <name evidence="2" type="ORF">CSX01_04625</name>
</gene>
<evidence type="ECO:0000256" key="1">
    <source>
        <dbReference type="SAM" id="SignalP"/>
    </source>
</evidence>
<organism evidence="2 3">
    <name type="scientific">Pseudobutyrivibrio ruminis</name>
    <dbReference type="NCBI Taxonomy" id="46206"/>
    <lineage>
        <taxon>Bacteria</taxon>
        <taxon>Bacillati</taxon>
        <taxon>Bacillota</taxon>
        <taxon>Clostridia</taxon>
        <taxon>Lachnospirales</taxon>
        <taxon>Lachnospiraceae</taxon>
        <taxon>Pseudobutyrivibrio</taxon>
    </lineage>
</organism>
<name>A0A2G3DY20_9FIRM</name>